<dbReference type="Pfam" id="PF00440">
    <property type="entry name" value="TetR_N"/>
    <property type="match status" value="1"/>
</dbReference>
<dbReference type="InterPro" id="IPR039532">
    <property type="entry name" value="TetR_C_Firmicutes"/>
</dbReference>
<dbReference type="Gene3D" id="1.10.357.10">
    <property type="entry name" value="Tetracycline Repressor, domain 2"/>
    <property type="match status" value="1"/>
</dbReference>
<feature type="DNA-binding region" description="H-T-H motif" evidence="2">
    <location>
        <begin position="34"/>
        <end position="53"/>
    </location>
</feature>
<evidence type="ECO:0000259" key="4">
    <source>
        <dbReference type="PROSITE" id="PS50977"/>
    </source>
</evidence>
<keyword evidence="6" id="KW-1185">Reference proteome</keyword>
<evidence type="ECO:0000313" key="6">
    <source>
        <dbReference type="Proteomes" id="UP001597252"/>
    </source>
</evidence>
<organism evidence="5 6">
    <name type="scientific">Lacticaseibacillus baoqingensis</name>
    <dbReference type="NCBI Taxonomy" id="2486013"/>
    <lineage>
        <taxon>Bacteria</taxon>
        <taxon>Bacillati</taxon>
        <taxon>Bacillota</taxon>
        <taxon>Bacilli</taxon>
        <taxon>Lactobacillales</taxon>
        <taxon>Lactobacillaceae</taxon>
        <taxon>Lacticaseibacillus</taxon>
    </lineage>
</organism>
<keyword evidence="3" id="KW-0732">Signal</keyword>
<dbReference type="PANTHER" id="PTHR43479:SF7">
    <property type="entry name" value="TETR-FAMILY TRANSCRIPTIONAL REGULATOR"/>
    <property type="match status" value="1"/>
</dbReference>
<evidence type="ECO:0000313" key="5">
    <source>
        <dbReference type="EMBL" id="MFD1485089.1"/>
    </source>
</evidence>
<reference evidence="6" key="1">
    <citation type="journal article" date="2019" name="Int. J. Syst. Evol. Microbiol.">
        <title>The Global Catalogue of Microorganisms (GCM) 10K type strain sequencing project: providing services to taxonomists for standard genome sequencing and annotation.</title>
        <authorList>
            <consortium name="The Broad Institute Genomics Platform"/>
            <consortium name="The Broad Institute Genome Sequencing Center for Infectious Disease"/>
            <person name="Wu L."/>
            <person name="Ma J."/>
        </authorList>
    </citation>
    <scope>NUCLEOTIDE SEQUENCE [LARGE SCALE GENOMIC DNA]</scope>
    <source>
        <strain evidence="6">CCM 8903</strain>
    </source>
</reference>
<feature type="signal peptide" evidence="3">
    <location>
        <begin position="1"/>
        <end position="31"/>
    </location>
</feature>
<keyword evidence="1 2" id="KW-0238">DNA-binding</keyword>
<sequence length="178" mass="19959">MVGIKNNRRAQYTRQQLKAALIALLSTQPLAHVTVTAICQQANVNRGTFYMHYDNPTALFHAIEQDLVAQVAPLIQPDVSVMTWLPQVLDVIRQAHTATTIILQNIDASPILQTILKPLRQQTLLAYAQRFNESDPQVLNYYFDYYFSGAIHVITRWLSQGAKESPAVIAQIISNVSA</sequence>
<protein>
    <submittedName>
        <fullName evidence="5">TetR/AcrR family transcriptional regulator</fullName>
    </submittedName>
</protein>
<dbReference type="EMBL" id="JBHTON010000020">
    <property type="protein sequence ID" value="MFD1485089.1"/>
    <property type="molecule type" value="Genomic_DNA"/>
</dbReference>
<evidence type="ECO:0000256" key="3">
    <source>
        <dbReference type="SAM" id="SignalP"/>
    </source>
</evidence>
<dbReference type="Pfam" id="PF14278">
    <property type="entry name" value="TetR_C_8"/>
    <property type="match status" value="1"/>
</dbReference>
<proteinExistence type="predicted"/>
<gene>
    <name evidence="5" type="ORF">ACFQ5J_07590</name>
</gene>
<comment type="caution">
    <text evidence="5">The sequence shown here is derived from an EMBL/GenBank/DDBJ whole genome shotgun (WGS) entry which is preliminary data.</text>
</comment>
<dbReference type="InterPro" id="IPR001647">
    <property type="entry name" value="HTH_TetR"/>
</dbReference>
<evidence type="ECO:0000256" key="1">
    <source>
        <dbReference type="ARBA" id="ARBA00023125"/>
    </source>
</evidence>
<dbReference type="RefSeq" id="WP_125753231.1">
    <property type="nucleotide sequence ID" value="NZ_JBHTON010000020.1"/>
</dbReference>
<dbReference type="InterPro" id="IPR009057">
    <property type="entry name" value="Homeodomain-like_sf"/>
</dbReference>
<evidence type="ECO:0000256" key="2">
    <source>
        <dbReference type="PROSITE-ProRule" id="PRU00335"/>
    </source>
</evidence>
<feature type="chain" id="PRO_5045615391" evidence="3">
    <location>
        <begin position="32"/>
        <end position="178"/>
    </location>
</feature>
<name>A0ABW4E8B7_9LACO</name>
<dbReference type="PANTHER" id="PTHR43479">
    <property type="entry name" value="ACREF/ENVCD OPERON REPRESSOR-RELATED"/>
    <property type="match status" value="1"/>
</dbReference>
<dbReference type="PROSITE" id="PS50977">
    <property type="entry name" value="HTH_TETR_2"/>
    <property type="match status" value="1"/>
</dbReference>
<accession>A0ABW4E8B7</accession>
<dbReference type="SUPFAM" id="SSF46689">
    <property type="entry name" value="Homeodomain-like"/>
    <property type="match status" value="1"/>
</dbReference>
<dbReference type="InterPro" id="IPR050624">
    <property type="entry name" value="HTH-type_Tx_Regulator"/>
</dbReference>
<dbReference type="Proteomes" id="UP001597252">
    <property type="component" value="Unassembled WGS sequence"/>
</dbReference>
<feature type="domain" description="HTH tetR-type" evidence="4">
    <location>
        <begin position="11"/>
        <end position="71"/>
    </location>
</feature>